<evidence type="ECO:0000313" key="5">
    <source>
        <dbReference type="EMBL" id="SHE39496.1"/>
    </source>
</evidence>
<dbReference type="GO" id="GO:0070181">
    <property type="term" value="F:small ribosomal subunit rRNA binding"/>
    <property type="evidence" value="ECO:0007669"/>
    <property type="project" value="TreeGrafter"/>
</dbReference>
<dbReference type="InterPro" id="IPR014717">
    <property type="entry name" value="Transl_elong_EF1B/ribsomal_bS6"/>
</dbReference>
<dbReference type="InterPro" id="IPR035980">
    <property type="entry name" value="Ribosomal_bS6_sf"/>
</dbReference>
<protein>
    <recommendedName>
        <fullName evidence="3 4">Small ribosomal subunit protein bS6</fullName>
    </recommendedName>
</protein>
<keyword evidence="4" id="KW-0694">RNA-binding</keyword>
<dbReference type="CDD" id="cd00473">
    <property type="entry name" value="bS6"/>
    <property type="match status" value="1"/>
</dbReference>
<evidence type="ECO:0000256" key="4">
    <source>
        <dbReference type="HAMAP-Rule" id="MF_00360"/>
    </source>
</evidence>
<proteinExistence type="inferred from homology"/>
<dbReference type="OrthoDB" id="9812702at2"/>
<evidence type="ECO:0000256" key="2">
    <source>
        <dbReference type="ARBA" id="ARBA00035104"/>
    </source>
</evidence>
<keyword evidence="4 5" id="KW-0689">Ribosomal protein</keyword>
<dbReference type="InterPro" id="IPR000529">
    <property type="entry name" value="Ribosomal_bS6"/>
</dbReference>
<keyword evidence="4" id="KW-0687">Ribonucleoprotein</keyword>
<dbReference type="PANTHER" id="PTHR21011:SF1">
    <property type="entry name" value="SMALL RIBOSOMAL SUBUNIT PROTEIN BS6M"/>
    <property type="match status" value="1"/>
</dbReference>
<dbReference type="GO" id="GO:0006412">
    <property type="term" value="P:translation"/>
    <property type="evidence" value="ECO:0007669"/>
    <property type="project" value="UniProtKB-UniRule"/>
</dbReference>
<evidence type="ECO:0000313" key="6">
    <source>
        <dbReference type="Proteomes" id="UP000184251"/>
    </source>
</evidence>
<dbReference type="GO" id="GO:0005737">
    <property type="term" value="C:cytoplasm"/>
    <property type="evidence" value="ECO:0007669"/>
    <property type="project" value="UniProtKB-ARBA"/>
</dbReference>
<dbReference type="Proteomes" id="UP000184251">
    <property type="component" value="Unassembled WGS sequence"/>
</dbReference>
<dbReference type="GO" id="GO:0003735">
    <property type="term" value="F:structural constituent of ribosome"/>
    <property type="evidence" value="ECO:0007669"/>
    <property type="project" value="InterPro"/>
</dbReference>
<dbReference type="AlphaFoldDB" id="A0A1M4T4S3"/>
<gene>
    <name evidence="4" type="primary">rpsF</name>
    <name evidence="5" type="ORF">SAMN02746064_00381</name>
</gene>
<reference evidence="5 6" key="1">
    <citation type="submission" date="2016-11" db="EMBL/GenBank/DDBJ databases">
        <authorList>
            <person name="Jaros S."/>
            <person name="Januszkiewicz K."/>
            <person name="Wedrychowicz H."/>
        </authorList>
    </citation>
    <scope>NUCLEOTIDE SEQUENCE [LARGE SCALE GENOMIC DNA]</scope>
    <source>
        <strain evidence="5 6">DSM 14828</strain>
    </source>
</reference>
<evidence type="ECO:0000256" key="1">
    <source>
        <dbReference type="ARBA" id="ARBA00009512"/>
    </source>
</evidence>
<dbReference type="HAMAP" id="MF_00360">
    <property type="entry name" value="Ribosomal_bS6"/>
    <property type="match status" value="1"/>
</dbReference>
<keyword evidence="6" id="KW-1185">Reference proteome</keyword>
<dbReference type="NCBIfam" id="TIGR00166">
    <property type="entry name" value="S6"/>
    <property type="match status" value="1"/>
</dbReference>
<evidence type="ECO:0000256" key="3">
    <source>
        <dbReference type="ARBA" id="ARBA00035294"/>
    </source>
</evidence>
<dbReference type="SUPFAM" id="SSF54995">
    <property type="entry name" value="Ribosomal protein S6"/>
    <property type="match status" value="1"/>
</dbReference>
<name>A0A1M4T4S3_9FIRM</name>
<accession>A0A1M4T4S3</accession>
<dbReference type="InterPro" id="IPR020814">
    <property type="entry name" value="Ribosomal_S6_plastid/chlpt"/>
</dbReference>
<dbReference type="RefSeq" id="WP_073269388.1">
    <property type="nucleotide sequence ID" value="NZ_FQTU01000002.1"/>
</dbReference>
<organism evidence="5 6">
    <name type="scientific">Alkalibacter saccharofermentans DSM 14828</name>
    <dbReference type="NCBI Taxonomy" id="1120975"/>
    <lineage>
        <taxon>Bacteria</taxon>
        <taxon>Bacillati</taxon>
        <taxon>Bacillota</taxon>
        <taxon>Clostridia</taxon>
        <taxon>Eubacteriales</taxon>
        <taxon>Eubacteriaceae</taxon>
        <taxon>Alkalibacter</taxon>
    </lineage>
</organism>
<keyword evidence="4" id="KW-0699">rRNA-binding</keyword>
<dbReference type="GO" id="GO:1990904">
    <property type="term" value="C:ribonucleoprotein complex"/>
    <property type="evidence" value="ECO:0007669"/>
    <property type="project" value="UniProtKB-KW"/>
</dbReference>
<sequence>MNSYETVIIYNPELSTEQISENIEKIKGMISAKGEVETVEEWGKRKLAYKIKNKFTEGYYVLINFKGNNELLADLDHGFKISENFVRHMIIKKDA</sequence>
<dbReference type="EMBL" id="FQTU01000002">
    <property type="protein sequence ID" value="SHE39496.1"/>
    <property type="molecule type" value="Genomic_DNA"/>
</dbReference>
<dbReference type="PANTHER" id="PTHR21011">
    <property type="entry name" value="MITOCHONDRIAL 28S RIBOSOMAL PROTEIN S6"/>
    <property type="match status" value="1"/>
</dbReference>
<dbReference type="Pfam" id="PF01250">
    <property type="entry name" value="Ribosomal_S6"/>
    <property type="match status" value="1"/>
</dbReference>
<dbReference type="GO" id="GO:0005840">
    <property type="term" value="C:ribosome"/>
    <property type="evidence" value="ECO:0007669"/>
    <property type="project" value="UniProtKB-KW"/>
</dbReference>
<comment type="similarity">
    <text evidence="1 4">Belongs to the bacterial ribosomal protein bS6 family.</text>
</comment>
<dbReference type="STRING" id="1120975.SAMN02746064_00381"/>
<dbReference type="Gene3D" id="3.30.70.60">
    <property type="match status" value="1"/>
</dbReference>
<comment type="function">
    <text evidence="2 4">Binds together with bS18 to 16S ribosomal RNA.</text>
</comment>